<reference evidence="2" key="1">
    <citation type="journal article" date="2021" name="PeerJ">
        <title>Extensive microbial diversity within the chicken gut microbiome revealed by metagenomics and culture.</title>
        <authorList>
            <person name="Gilroy R."/>
            <person name="Ravi A."/>
            <person name="Getino M."/>
            <person name="Pursley I."/>
            <person name="Horton D.L."/>
            <person name="Alikhan N.F."/>
            <person name="Baker D."/>
            <person name="Gharbi K."/>
            <person name="Hall N."/>
            <person name="Watson M."/>
            <person name="Adriaenssens E.M."/>
            <person name="Foster-Nyarko E."/>
            <person name="Jarju S."/>
            <person name="Secka A."/>
            <person name="Antonio M."/>
            <person name="Oren A."/>
            <person name="Chaudhuri R.R."/>
            <person name="La Ragione R."/>
            <person name="Hildebrand F."/>
            <person name="Pallen M.J."/>
        </authorList>
    </citation>
    <scope>NUCLEOTIDE SEQUENCE</scope>
    <source>
        <strain evidence="2">CHK179-7159</strain>
    </source>
</reference>
<dbReference type="Gene3D" id="3.30.420.40">
    <property type="match status" value="1"/>
</dbReference>
<dbReference type="SUPFAM" id="SSF53067">
    <property type="entry name" value="Actin-like ATPase domain"/>
    <property type="match status" value="1"/>
</dbReference>
<organism evidence="2 3">
    <name type="scientific">Candidatus Eisenbergiella merdipullorum</name>
    <dbReference type="NCBI Taxonomy" id="2838553"/>
    <lineage>
        <taxon>Bacteria</taxon>
        <taxon>Bacillati</taxon>
        <taxon>Bacillota</taxon>
        <taxon>Clostridia</taxon>
        <taxon>Lachnospirales</taxon>
        <taxon>Lachnospiraceae</taxon>
        <taxon>Eisenbergiella</taxon>
    </lineage>
</organism>
<dbReference type="AlphaFoldDB" id="A0A9D2I7W9"/>
<gene>
    <name evidence="2" type="ORF">H9717_10240</name>
</gene>
<sequence>MDSANAKDTLAIAVMDEFCTYISYALINMLDLLNISVLIIGYDSSGGGRVIKEMLRTKLSHSLQSVNYDNITVMHSSFNGDAPLIGSIAFAADKIFSLQEKL</sequence>
<keyword evidence="1" id="KW-0472">Membrane</keyword>
<evidence type="ECO:0000256" key="1">
    <source>
        <dbReference type="SAM" id="Phobius"/>
    </source>
</evidence>
<keyword evidence="1" id="KW-1133">Transmembrane helix</keyword>
<name>A0A9D2I7W9_9FIRM</name>
<keyword evidence="1" id="KW-0812">Transmembrane</keyword>
<reference evidence="2" key="2">
    <citation type="submission" date="2021-04" db="EMBL/GenBank/DDBJ databases">
        <authorList>
            <person name="Gilroy R."/>
        </authorList>
    </citation>
    <scope>NUCLEOTIDE SEQUENCE</scope>
    <source>
        <strain evidence="2">CHK179-7159</strain>
    </source>
</reference>
<proteinExistence type="predicted"/>
<protein>
    <submittedName>
        <fullName evidence="2">ROK family protein</fullName>
    </submittedName>
</protein>
<dbReference type="InterPro" id="IPR043129">
    <property type="entry name" value="ATPase_NBD"/>
</dbReference>
<accession>A0A9D2I7W9</accession>
<evidence type="ECO:0000313" key="2">
    <source>
        <dbReference type="EMBL" id="HJA93474.1"/>
    </source>
</evidence>
<comment type="caution">
    <text evidence="2">The sequence shown here is derived from an EMBL/GenBank/DDBJ whole genome shotgun (WGS) entry which is preliminary data.</text>
</comment>
<feature type="transmembrane region" description="Helical" evidence="1">
    <location>
        <begin position="21"/>
        <end position="42"/>
    </location>
</feature>
<dbReference type="EMBL" id="DWYY01000112">
    <property type="protein sequence ID" value="HJA93474.1"/>
    <property type="molecule type" value="Genomic_DNA"/>
</dbReference>
<dbReference type="Proteomes" id="UP000886858">
    <property type="component" value="Unassembled WGS sequence"/>
</dbReference>
<evidence type="ECO:0000313" key="3">
    <source>
        <dbReference type="Proteomes" id="UP000886858"/>
    </source>
</evidence>